<dbReference type="GO" id="GO:0003677">
    <property type="term" value="F:DNA binding"/>
    <property type="evidence" value="ECO:0007669"/>
    <property type="project" value="UniProtKB-UniRule"/>
</dbReference>
<evidence type="ECO:0000256" key="1">
    <source>
        <dbReference type="ARBA" id="ARBA00022723"/>
    </source>
</evidence>
<feature type="domain" description="THAP-type" evidence="6">
    <location>
        <begin position="1"/>
        <end position="75"/>
    </location>
</feature>
<protein>
    <submittedName>
        <fullName evidence="7">Methyl-CpG-binding domain protein 2-like isoform X1</fullName>
    </submittedName>
</protein>
<dbReference type="AlphaFoldDB" id="A0AAD8LQ76"/>
<dbReference type="Pfam" id="PF05485">
    <property type="entry name" value="THAP"/>
    <property type="match status" value="1"/>
</dbReference>
<dbReference type="EMBL" id="JAGXEW010000004">
    <property type="protein sequence ID" value="KAK1172286.1"/>
    <property type="molecule type" value="Genomic_DNA"/>
</dbReference>
<keyword evidence="4 5" id="KW-0238">DNA-binding</keyword>
<dbReference type="GO" id="GO:0008270">
    <property type="term" value="F:zinc ion binding"/>
    <property type="evidence" value="ECO:0007669"/>
    <property type="project" value="UniProtKB-KW"/>
</dbReference>
<keyword evidence="1" id="KW-0479">Metal-binding</keyword>
<sequence>MVQCFAPDCNHQSERETCKFFRFPKDLRLLRIWRERCRRQDKESNQHSRLCSCHFAEGNKVNGPSLFKRNASKLFIYKSPERKKAKMKVLAAVITESTTSTDAAEHAQPLTSEPKFPQESETFILSCKNDTLKEEI</sequence>
<proteinExistence type="predicted"/>
<evidence type="ECO:0000256" key="5">
    <source>
        <dbReference type="PROSITE-ProRule" id="PRU00309"/>
    </source>
</evidence>
<evidence type="ECO:0000256" key="4">
    <source>
        <dbReference type="ARBA" id="ARBA00023125"/>
    </source>
</evidence>
<accession>A0AAD8LQ76</accession>
<gene>
    <name evidence="7" type="ORF">AOXY_G4821</name>
</gene>
<comment type="caution">
    <text evidence="7">The sequence shown here is derived from an EMBL/GenBank/DDBJ whole genome shotgun (WGS) entry which is preliminary data.</text>
</comment>
<organism evidence="7 8">
    <name type="scientific">Acipenser oxyrinchus oxyrinchus</name>
    <dbReference type="NCBI Taxonomy" id="40147"/>
    <lineage>
        <taxon>Eukaryota</taxon>
        <taxon>Metazoa</taxon>
        <taxon>Chordata</taxon>
        <taxon>Craniata</taxon>
        <taxon>Vertebrata</taxon>
        <taxon>Euteleostomi</taxon>
        <taxon>Actinopterygii</taxon>
        <taxon>Chondrostei</taxon>
        <taxon>Acipenseriformes</taxon>
        <taxon>Acipenseridae</taxon>
        <taxon>Acipenser</taxon>
    </lineage>
</organism>
<reference evidence="7" key="1">
    <citation type="submission" date="2022-02" db="EMBL/GenBank/DDBJ databases">
        <title>Atlantic sturgeon de novo genome assembly.</title>
        <authorList>
            <person name="Stock M."/>
            <person name="Klopp C."/>
            <person name="Guiguen Y."/>
            <person name="Cabau C."/>
            <person name="Parinello H."/>
            <person name="Santidrian Yebra-Pimentel E."/>
            <person name="Kuhl H."/>
            <person name="Dirks R.P."/>
            <person name="Guessner J."/>
            <person name="Wuertz S."/>
            <person name="Du K."/>
            <person name="Schartl M."/>
        </authorList>
    </citation>
    <scope>NUCLEOTIDE SEQUENCE</scope>
    <source>
        <strain evidence="7">STURGEONOMICS-FGT-2020</strain>
        <tissue evidence="7">Whole blood</tissue>
    </source>
</reference>
<dbReference type="SUPFAM" id="SSF57716">
    <property type="entry name" value="Glucocorticoid receptor-like (DNA-binding domain)"/>
    <property type="match status" value="1"/>
</dbReference>
<evidence type="ECO:0000259" key="6">
    <source>
        <dbReference type="PROSITE" id="PS50950"/>
    </source>
</evidence>
<evidence type="ECO:0000256" key="3">
    <source>
        <dbReference type="ARBA" id="ARBA00022833"/>
    </source>
</evidence>
<evidence type="ECO:0000313" key="7">
    <source>
        <dbReference type="EMBL" id="KAK1172286.1"/>
    </source>
</evidence>
<evidence type="ECO:0000313" key="8">
    <source>
        <dbReference type="Proteomes" id="UP001230051"/>
    </source>
</evidence>
<dbReference type="Proteomes" id="UP001230051">
    <property type="component" value="Unassembled WGS sequence"/>
</dbReference>
<evidence type="ECO:0000256" key="2">
    <source>
        <dbReference type="ARBA" id="ARBA00022771"/>
    </source>
</evidence>
<keyword evidence="3" id="KW-0862">Zinc</keyword>
<dbReference type="PROSITE" id="PS50950">
    <property type="entry name" value="ZF_THAP"/>
    <property type="match status" value="1"/>
</dbReference>
<keyword evidence="2 5" id="KW-0863">Zinc-finger</keyword>
<keyword evidence="8" id="KW-1185">Reference proteome</keyword>
<dbReference type="SMART" id="SM00980">
    <property type="entry name" value="THAP"/>
    <property type="match status" value="1"/>
</dbReference>
<name>A0AAD8LQ76_ACIOX</name>
<dbReference type="InterPro" id="IPR006612">
    <property type="entry name" value="THAP_Znf"/>
</dbReference>